<reference evidence="2 3" key="1">
    <citation type="submission" date="2024-06" db="EMBL/GenBank/DDBJ databases">
        <authorList>
            <person name="Lee S.D."/>
        </authorList>
    </citation>
    <scope>NUCLEOTIDE SEQUENCE [LARGE SCALE GENOMIC DNA]</scope>
    <source>
        <strain evidence="2 3">N1-10</strain>
    </source>
</reference>
<dbReference type="Gene3D" id="3.40.50.1820">
    <property type="entry name" value="alpha/beta hydrolase"/>
    <property type="match status" value="1"/>
</dbReference>
<dbReference type="SUPFAM" id="SSF53474">
    <property type="entry name" value="alpha/beta-Hydrolases"/>
    <property type="match status" value="1"/>
</dbReference>
<evidence type="ECO:0000313" key="3">
    <source>
        <dbReference type="Proteomes" id="UP001592581"/>
    </source>
</evidence>
<feature type="domain" description="Dienelactone hydrolase" evidence="1">
    <location>
        <begin position="28"/>
        <end position="245"/>
    </location>
</feature>
<accession>A0ABV6XQ06</accession>
<keyword evidence="2" id="KW-0378">Hydrolase</keyword>
<proteinExistence type="predicted"/>
<gene>
    <name evidence="2" type="ORF">ABUW04_18990</name>
</gene>
<dbReference type="InterPro" id="IPR051049">
    <property type="entry name" value="Dienelactone_hydrolase-like"/>
</dbReference>
<dbReference type="GO" id="GO:0016787">
    <property type="term" value="F:hydrolase activity"/>
    <property type="evidence" value="ECO:0007669"/>
    <property type="project" value="UniProtKB-KW"/>
</dbReference>
<dbReference type="Proteomes" id="UP001592581">
    <property type="component" value="Unassembled WGS sequence"/>
</dbReference>
<dbReference type="Pfam" id="PF01738">
    <property type="entry name" value="DLH"/>
    <property type="match status" value="1"/>
</dbReference>
<evidence type="ECO:0000259" key="1">
    <source>
        <dbReference type="Pfam" id="PF01738"/>
    </source>
</evidence>
<dbReference type="InterPro" id="IPR029058">
    <property type="entry name" value="AB_hydrolase_fold"/>
</dbReference>
<dbReference type="EMBL" id="JBEUKS010000006">
    <property type="protein sequence ID" value="MFC1440344.1"/>
    <property type="molecule type" value="Genomic_DNA"/>
</dbReference>
<organism evidence="2 3">
    <name type="scientific">Streptacidiphilus jeojiensis</name>
    <dbReference type="NCBI Taxonomy" id="3229225"/>
    <lineage>
        <taxon>Bacteria</taxon>
        <taxon>Bacillati</taxon>
        <taxon>Actinomycetota</taxon>
        <taxon>Actinomycetes</taxon>
        <taxon>Kitasatosporales</taxon>
        <taxon>Streptomycetaceae</taxon>
        <taxon>Streptacidiphilus</taxon>
    </lineage>
</organism>
<dbReference type="PANTHER" id="PTHR46623:SF6">
    <property type="entry name" value="ALPHA_BETA-HYDROLASES SUPERFAMILY PROTEIN"/>
    <property type="match status" value="1"/>
</dbReference>
<dbReference type="InterPro" id="IPR002925">
    <property type="entry name" value="Dienelactn_hydro"/>
</dbReference>
<dbReference type="RefSeq" id="WP_380565852.1">
    <property type="nucleotide sequence ID" value="NZ_JBEUKS010000006.1"/>
</dbReference>
<name>A0ABV6XQ06_9ACTN</name>
<comment type="caution">
    <text evidence="2">The sequence shown here is derived from an EMBL/GenBank/DDBJ whole genome shotgun (WGS) entry which is preliminary data.</text>
</comment>
<protein>
    <submittedName>
        <fullName evidence="2">Dienelactone hydrolase family protein</fullName>
        <ecNumber evidence="2">3.1.-.-</ecNumber>
    </submittedName>
</protein>
<dbReference type="PANTHER" id="PTHR46623">
    <property type="entry name" value="CARBOXYMETHYLENEBUTENOLIDASE-RELATED"/>
    <property type="match status" value="1"/>
</dbReference>
<evidence type="ECO:0000313" key="2">
    <source>
        <dbReference type="EMBL" id="MFC1440344.1"/>
    </source>
</evidence>
<dbReference type="EC" id="3.1.-.-" evidence="2"/>
<sequence length="247" mass="26273">MTSVSARPVPIRTEHVTVPVGVGDSAPMGGYLARPDSAGVFPAVLVAMELFGVDSHVRDVCDHLAGLGFVALAPDFHHRTDPGVELPREQAGRDRGFELLQLLTRDQVLADVGASIDFVRSLGSPRVGMVGLSMGGHIAYLAATEFDLDAVAVFYGGWLTGTEIPLSRPEPTLARTGRITGRLLYLVGADDHVISTAEQQVIASALKEAGVRHEFVTYPDRGHGFLGTDPDTAADAWSRVHALLATE</sequence>
<keyword evidence="3" id="KW-1185">Reference proteome</keyword>